<feature type="non-terminal residue" evidence="3">
    <location>
        <position position="222"/>
    </location>
</feature>
<dbReference type="PANTHER" id="PTHR12243:SF69">
    <property type="entry name" value="SI:CH73-59F11.3"/>
    <property type="match status" value="1"/>
</dbReference>
<evidence type="ECO:0000313" key="3">
    <source>
        <dbReference type="EMBL" id="JAG04976.1"/>
    </source>
</evidence>
<feature type="compositionally biased region" description="Polar residues" evidence="1">
    <location>
        <begin position="177"/>
        <end position="190"/>
    </location>
</feature>
<proteinExistence type="predicted"/>
<sequence length="222" mass="25379">FCVVTCNCDMDDELLIELVRERSFLYDLKDPNYLKADWKGRIWEEIGHKMNIDGSQCKTRWNNIRDNFRKSLSKRRTKSGQAAKKIKRYRFESQLQFLKAYMEERETKGNIGSRPDTQDGELDDDNEQRETLQTTNILFPPETSSQPSAQQNPTTSNDSLSYSAVAFAKPNLVSVGKKSTQPETAASTITKYKLEKNEEGNNSSSRGPPTVTLDNPIDCFLF</sequence>
<dbReference type="GO" id="GO:0005667">
    <property type="term" value="C:transcription regulator complex"/>
    <property type="evidence" value="ECO:0007669"/>
    <property type="project" value="TreeGrafter"/>
</dbReference>
<dbReference type="GO" id="GO:0005634">
    <property type="term" value="C:nucleus"/>
    <property type="evidence" value="ECO:0007669"/>
    <property type="project" value="TreeGrafter"/>
</dbReference>
<reference evidence="3" key="2">
    <citation type="submission" date="2014-07" db="EMBL/GenBank/DDBJ databases">
        <authorList>
            <person name="Hull J."/>
        </authorList>
    </citation>
    <scope>NUCLEOTIDE SEQUENCE</scope>
</reference>
<feature type="region of interest" description="Disordered" evidence="1">
    <location>
        <begin position="106"/>
        <end position="158"/>
    </location>
</feature>
<gene>
    <name evidence="3" type="primary">Adf1_34</name>
    <name evidence="3" type="ORF">CM83_197</name>
</gene>
<feature type="non-terminal residue" evidence="3">
    <location>
        <position position="1"/>
    </location>
</feature>
<dbReference type="PANTHER" id="PTHR12243">
    <property type="entry name" value="MADF DOMAIN TRANSCRIPTION FACTOR"/>
    <property type="match status" value="1"/>
</dbReference>
<dbReference type="SMART" id="SM00595">
    <property type="entry name" value="MADF"/>
    <property type="match status" value="1"/>
</dbReference>
<name>A0A0A9WC59_LYGHE</name>
<evidence type="ECO:0000256" key="1">
    <source>
        <dbReference type="SAM" id="MobiDB-lite"/>
    </source>
</evidence>
<dbReference type="Pfam" id="PF10545">
    <property type="entry name" value="MADF_DNA_bdg"/>
    <property type="match status" value="1"/>
</dbReference>
<organism evidence="3">
    <name type="scientific">Lygus hesperus</name>
    <name type="common">Western plant bug</name>
    <dbReference type="NCBI Taxonomy" id="30085"/>
    <lineage>
        <taxon>Eukaryota</taxon>
        <taxon>Metazoa</taxon>
        <taxon>Ecdysozoa</taxon>
        <taxon>Arthropoda</taxon>
        <taxon>Hexapoda</taxon>
        <taxon>Insecta</taxon>
        <taxon>Pterygota</taxon>
        <taxon>Neoptera</taxon>
        <taxon>Paraneoptera</taxon>
        <taxon>Hemiptera</taxon>
        <taxon>Heteroptera</taxon>
        <taxon>Panheteroptera</taxon>
        <taxon>Cimicomorpha</taxon>
        <taxon>Miridae</taxon>
        <taxon>Mirini</taxon>
        <taxon>Lygus</taxon>
    </lineage>
</organism>
<feature type="compositionally biased region" description="Acidic residues" evidence="1">
    <location>
        <begin position="118"/>
        <end position="127"/>
    </location>
</feature>
<dbReference type="PROSITE" id="PS51029">
    <property type="entry name" value="MADF"/>
    <property type="match status" value="1"/>
</dbReference>
<dbReference type="AlphaFoldDB" id="A0A0A9WC59"/>
<reference evidence="3" key="1">
    <citation type="journal article" date="2014" name="PLoS ONE">
        <title>Transcriptome-Based Identification of ABC Transporters in the Western Tarnished Plant Bug Lygus hesperus.</title>
        <authorList>
            <person name="Hull J.J."/>
            <person name="Chaney K."/>
            <person name="Geib S.M."/>
            <person name="Fabrick J.A."/>
            <person name="Brent C.S."/>
            <person name="Walsh D."/>
            <person name="Lavine L.C."/>
        </authorList>
    </citation>
    <scope>NUCLEOTIDE SEQUENCE</scope>
</reference>
<dbReference type="EMBL" id="GBHO01038628">
    <property type="protein sequence ID" value="JAG04976.1"/>
    <property type="molecule type" value="Transcribed_RNA"/>
</dbReference>
<dbReference type="GO" id="GO:0006357">
    <property type="term" value="P:regulation of transcription by RNA polymerase II"/>
    <property type="evidence" value="ECO:0007669"/>
    <property type="project" value="TreeGrafter"/>
</dbReference>
<accession>A0A0A9WC59</accession>
<evidence type="ECO:0000259" key="2">
    <source>
        <dbReference type="PROSITE" id="PS51029"/>
    </source>
</evidence>
<protein>
    <submittedName>
        <fullName evidence="3">Transcription factor Adf-1</fullName>
    </submittedName>
</protein>
<feature type="domain" description="MADF" evidence="2">
    <location>
        <begin position="14"/>
        <end position="103"/>
    </location>
</feature>
<feature type="region of interest" description="Disordered" evidence="1">
    <location>
        <begin position="175"/>
        <end position="215"/>
    </location>
</feature>
<feature type="compositionally biased region" description="Polar residues" evidence="1">
    <location>
        <begin position="131"/>
        <end position="158"/>
    </location>
</feature>
<dbReference type="InterPro" id="IPR006578">
    <property type="entry name" value="MADF-dom"/>
</dbReference>
<dbReference type="InterPro" id="IPR039353">
    <property type="entry name" value="TF_Adf1"/>
</dbReference>